<dbReference type="OrthoDB" id="5975154at2759"/>
<name>A0A4Z2FEP1_9TELE</name>
<dbReference type="EMBL" id="SRLO01001288">
    <property type="protein sequence ID" value="TNN39345.1"/>
    <property type="molecule type" value="Genomic_DNA"/>
</dbReference>
<accession>A0A4Z2FEP1</accession>
<evidence type="ECO:0000259" key="3">
    <source>
        <dbReference type="Pfam" id="PF02932"/>
    </source>
</evidence>
<keyword evidence="2" id="KW-1133">Transmembrane helix</keyword>
<dbReference type="InterPro" id="IPR038050">
    <property type="entry name" value="Neuro_actylchol_rec"/>
</dbReference>
<evidence type="ECO:0000256" key="1">
    <source>
        <dbReference type="SAM" id="MobiDB-lite"/>
    </source>
</evidence>
<keyword evidence="2" id="KW-0812">Transmembrane</keyword>
<dbReference type="Pfam" id="PF02932">
    <property type="entry name" value="Neur_chan_memb"/>
    <property type="match status" value="1"/>
</dbReference>
<dbReference type="AlphaFoldDB" id="A0A4Z2FEP1"/>
<feature type="compositionally biased region" description="Basic and acidic residues" evidence="1">
    <location>
        <begin position="68"/>
        <end position="79"/>
    </location>
</feature>
<dbReference type="GO" id="GO:0006811">
    <property type="term" value="P:monoatomic ion transport"/>
    <property type="evidence" value="ECO:0007669"/>
    <property type="project" value="InterPro"/>
</dbReference>
<feature type="transmembrane region" description="Helical" evidence="2">
    <location>
        <begin position="12"/>
        <end position="32"/>
    </location>
</feature>
<comment type="caution">
    <text evidence="4">The sequence shown here is derived from an EMBL/GenBank/DDBJ whole genome shotgun (WGS) entry which is preliminary data.</text>
</comment>
<protein>
    <submittedName>
        <fullName evidence="4">CHRNA7-FAM7A fusion protein</fullName>
    </submittedName>
</protein>
<evidence type="ECO:0000256" key="2">
    <source>
        <dbReference type="SAM" id="Phobius"/>
    </source>
</evidence>
<feature type="domain" description="Neurotransmitter-gated ion-channel transmembrane" evidence="3">
    <location>
        <begin position="12"/>
        <end position="207"/>
    </location>
</feature>
<proteinExistence type="predicted"/>
<reference evidence="4 5" key="1">
    <citation type="submission" date="2019-03" db="EMBL/GenBank/DDBJ databases">
        <title>First draft genome of Liparis tanakae, snailfish: a comprehensive survey of snailfish specific genes.</title>
        <authorList>
            <person name="Kim W."/>
            <person name="Song I."/>
            <person name="Jeong J.-H."/>
            <person name="Kim D."/>
            <person name="Kim S."/>
            <person name="Ryu S."/>
            <person name="Song J.Y."/>
            <person name="Lee S.K."/>
        </authorList>
    </citation>
    <scope>NUCLEOTIDE SEQUENCE [LARGE SCALE GENOMIC DNA]</scope>
    <source>
        <tissue evidence="4">Muscle</tissue>
    </source>
</reference>
<dbReference type="SUPFAM" id="SSF90112">
    <property type="entry name" value="Neurotransmitter-gated ion-channel transmembrane pore"/>
    <property type="match status" value="1"/>
</dbReference>
<sequence>MALLCCGSFPAQYFASTMMIVGMSVVVTVLVLQFHHHDPHGGKMPKWVRVILLNWCAWFLRMKKPGEENKPGGHGDHKYPAHHASAGSVQTGAAAPSTGANGANGHMNLYFGYNPAFPPGVDSGAVVMCGAGAVAGLLHGSASSSSSSPPHAVRPEPLPDVSRILEEVQFIARRLREHDAGAAVSGEWKFAAAVVDRLCLVAFSLFSIN</sequence>
<gene>
    <name evidence="4" type="primary">CHRFAM7A_0</name>
    <name evidence="4" type="ORF">EYF80_050493</name>
</gene>
<keyword evidence="5" id="KW-1185">Reference proteome</keyword>
<dbReference type="Proteomes" id="UP000314294">
    <property type="component" value="Unassembled WGS sequence"/>
</dbReference>
<organism evidence="4 5">
    <name type="scientific">Liparis tanakae</name>
    <name type="common">Tanaka's snailfish</name>
    <dbReference type="NCBI Taxonomy" id="230148"/>
    <lineage>
        <taxon>Eukaryota</taxon>
        <taxon>Metazoa</taxon>
        <taxon>Chordata</taxon>
        <taxon>Craniata</taxon>
        <taxon>Vertebrata</taxon>
        <taxon>Euteleostomi</taxon>
        <taxon>Actinopterygii</taxon>
        <taxon>Neopterygii</taxon>
        <taxon>Teleostei</taxon>
        <taxon>Neoteleostei</taxon>
        <taxon>Acanthomorphata</taxon>
        <taxon>Eupercaria</taxon>
        <taxon>Perciformes</taxon>
        <taxon>Cottioidei</taxon>
        <taxon>Cottales</taxon>
        <taxon>Liparidae</taxon>
        <taxon>Liparis</taxon>
    </lineage>
</organism>
<evidence type="ECO:0000313" key="5">
    <source>
        <dbReference type="Proteomes" id="UP000314294"/>
    </source>
</evidence>
<dbReference type="GO" id="GO:0016020">
    <property type="term" value="C:membrane"/>
    <property type="evidence" value="ECO:0007669"/>
    <property type="project" value="InterPro"/>
</dbReference>
<dbReference type="InterPro" id="IPR006029">
    <property type="entry name" value="Neurotrans-gated_channel_TM"/>
</dbReference>
<evidence type="ECO:0000313" key="4">
    <source>
        <dbReference type="EMBL" id="TNN39345.1"/>
    </source>
</evidence>
<dbReference type="InterPro" id="IPR036719">
    <property type="entry name" value="Neuro-gated_channel_TM_sf"/>
</dbReference>
<dbReference type="Gene3D" id="1.20.58.390">
    <property type="entry name" value="Neurotransmitter-gated ion-channel transmembrane domain"/>
    <property type="match status" value="2"/>
</dbReference>
<feature type="region of interest" description="Disordered" evidence="1">
    <location>
        <begin position="68"/>
        <end position="98"/>
    </location>
</feature>
<keyword evidence="2" id="KW-0472">Membrane</keyword>